<evidence type="ECO:0000313" key="8">
    <source>
        <dbReference type="EMBL" id="KFG31481.1"/>
    </source>
</evidence>
<keyword evidence="6 7" id="KW-0472">Membrane</keyword>
<feature type="transmembrane region" description="Helical" evidence="7">
    <location>
        <begin position="138"/>
        <end position="163"/>
    </location>
</feature>
<evidence type="ECO:0000256" key="4">
    <source>
        <dbReference type="ARBA" id="ARBA00022824"/>
    </source>
</evidence>
<dbReference type="GO" id="GO:0005789">
    <property type="term" value="C:endoplasmic reticulum membrane"/>
    <property type="evidence" value="ECO:0007669"/>
    <property type="project" value="UniProtKB-SubCell"/>
</dbReference>
<evidence type="ECO:0000256" key="6">
    <source>
        <dbReference type="ARBA" id="ARBA00023136"/>
    </source>
</evidence>
<evidence type="ECO:0000256" key="1">
    <source>
        <dbReference type="ARBA" id="ARBA00004477"/>
    </source>
</evidence>
<evidence type="ECO:0000256" key="2">
    <source>
        <dbReference type="ARBA" id="ARBA00008917"/>
    </source>
</evidence>
<dbReference type="PANTHER" id="PTHR11009">
    <property type="entry name" value="DER1-LIKE PROTEIN, DERLIN"/>
    <property type="match status" value="1"/>
</dbReference>
<evidence type="ECO:0000256" key="3">
    <source>
        <dbReference type="ARBA" id="ARBA00022692"/>
    </source>
</evidence>
<comment type="subcellular location">
    <subcellularLocation>
        <location evidence="1 7">Endoplasmic reticulum membrane</location>
        <topology evidence="1 7">Multi-pass membrane protein</topology>
    </subcellularLocation>
</comment>
<dbReference type="Gene3D" id="1.20.1540.10">
    <property type="entry name" value="Rhomboid-like"/>
    <property type="match status" value="1"/>
</dbReference>
<sequence length="212" mass="24705">MAQVDLFFSHLPPVTRFYLFCSTALMLLCTLEIVSPFSLYINYNLVLQRGQVWRIFSCFLFFGTFSLHFFWNVYVLIFYCATLEEHQRSATFLWMLLTTGALLLGLSHIFGVGSYFFSGSMINVMTYIWGRRNPSTRLSVFFISVSAPYLPFVLALMSVLVGWNMADHVIGILVGHVYYFFEDIYPLLPTSKGRRIFRTPRLLLWIFRENAD</sequence>
<evidence type="ECO:0000256" key="7">
    <source>
        <dbReference type="RuleBase" id="RU363059"/>
    </source>
</evidence>
<comment type="function">
    <text evidence="7">May be involved in the degradation of misfolded endoplasmic reticulum (ER) luminal proteins.</text>
</comment>
<protein>
    <recommendedName>
        <fullName evidence="7">Derlin</fullName>
    </recommendedName>
</protein>
<dbReference type="GO" id="GO:0006950">
    <property type="term" value="P:response to stress"/>
    <property type="evidence" value="ECO:0007669"/>
    <property type="project" value="UniProtKB-ARBA"/>
</dbReference>
<dbReference type="Proteomes" id="UP000028828">
    <property type="component" value="Unassembled WGS sequence"/>
</dbReference>
<dbReference type="OrthoDB" id="1716531at2759"/>
<proteinExistence type="inferred from homology"/>
<dbReference type="AlphaFoldDB" id="A0A086JH63"/>
<comment type="caution">
    <text evidence="8">The sequence shown here is derived from an EMBL/GenBank/DDBJ whole genome shotgun (WGS) entry which is preliminary data.</text>
</comment>
<keyword evidence="4 7" id="KW-0256">Endoplasmic reticulum</keyword>
<feature type="transmembrane region" description="Helical" evidence="7">
    <location>
        <begin position="91"/>
        <end position="117"/>
    </location>
</feature>
<organism evidence="8 9">
    <name type="scientific">Toxoplasma gondii p89</name>
    <dbReference type="NCBI Taxonomy" id="943119"/>
    <lineage>
        <taxon>Eukaryota</taxon>
        <taxon>Sar</taxon>
        <taxon>Alveolata</taxon>
        <taxon>Apicomplexa</taxon>
        <taxon>Conoidasida</taxon>
        <taxon>Coccidia</taxon>
        <taxon>Eucoccidiorida</taxon>
        <taxon>Eimeriorina</taxon>
        <taxon>Sarcocystidae</taxon>
        <taxon>Toxoplasma</taxon>
    </lineage>
</organism>
<dbReference type="VEuPathDB" id="ToxoDB:TGP89_217160"/>
<dbReference type="Pfam" id="PF04511">
    <property type="entry name" value="DER1"/>
    <property type="match status" value="1"/>
</dbReference>
<dbReference type="InterPro" id="IPR007599">
    <property type="entry name" value="DER1"/>
</dbReference>
<evidence type="ECO:0000256" key="5">
    <source>
        <dbReference type="ARBA" id="ARBA00022989"/>
    </source>
</evidence>
<dbReference type="EMBL" id="AEYI02001951">
    <property type="protein sequence ID" value="KFG31481.1"/>
    <property type="molecule type" value="Genomic_DNA"/>
</dbReference>
<gene>
    <name evidence="8" type="ORF">TGP89_217160</name>
</gene>
<reference evidence="8 9" key="1">
    <citation type="submission" date="2014-03" db="EMBL/GenBank/DDBJ databases">
        <authorList>
            <person name="Sibley D."/>
            <person name="Venepally P."/>
            <person name="Karamycheva S."/>
            <person name="Hadjithomas M."/>
            <person name="Khan A."/>
            <person name="Brunk B."/>
            <person name="Roos D."/>
            <person name="Caler E."/>
            <person name="Lorenzi H."/>
        </authorList>
    </citation>
    <scope>NUCLEOTIDE SEQUENCE [LARGE SCALE GENOMIC DNA]</scope>
    <source>
        <strain evidence="9">p89</strain>
    </source>
</reference>
<feature type="transmembrane region" description="Helical" evidence="7">
    <location>
        <begin position="169"/>
        <end position="188"/>
    </location>
</feature>
<dbReference type="SUPFAM" id="SSF144091">
    <property type="entry name" value="Rhomboid-like"/>
    <property type="match status" value="1"/>
</dbReference>
<name>A0A086JH63_TOXGO</name>
<keyword evidence="5 7" id="KW-1133">Transmembrane helix</keyword>
<dbReference type="InterPro" id="IPR035952">
    <property type="entry name" value="Rhomboid-like_sf"/>
</dbReference>
<comment type="similarity">
    <text evidence="2 7">Belongs to the derlin family.</text>
</comment>
<accession>A0A086JH63</accession>
<feature type="transmembrane region" description="Helical" evidence="7">
    <location>
        <begin position="52"/>
        <end position="71"/>
    </location>
</feature>
<evidence type="ECO:0000313" key="9">
    <source>
        <dbReference type="Proteomes" id="UP000028828"/>
    </source>
</evidence>
<keyword evidence="3 7" id="KW-0812">Transmembrane</keyword>
<feature type="transmembrane region" description="Helical" evidence="7">
    <location>
        <begin position="17"/>
        <end position="40"/>
    </location>
</feature>